<feature type="signal peptide" evidence="3">
    <location>
        <begin position="1"/>
        <end position="22"/>
    </location>
</feature>
<evidence type="ECO:0008006" key="5">
    <source>
        <dbReference type="Google" id="ProtNLM"/>
    </source>
</evidence>
<organism evidence="4">
    <name type="scientific">Grammatophora oceanica</name>
    <dbReference type="NCBI Taxonomy" id="210454"/>
    <lineage>
        <taxon>Eukaryota</taxon>
        <taxon>Sar</taxon>
        <taxon>Stramenopiles</taxon>
        <taxon>Ochrophyta</taxon>
        <taxon>Bacillariophyta</taxon>
        <taxon>Fragilariophyceae</taxon>
        <taxon>Fragilariophycidae</taxon>
        <taxon>Rhabdonematales</taxon>
        <taxon>Grammatophoraceae</taxon>
        <taxon>Grammatophora</taxon>
    </lineage>
</organism>
<accession>A0A7S1Y9G8</accession>
<keyword evidence="2" id="KW-0472">Membrane</keyword>
<feature type="region of interest" description="Disordered" evidence="1">
    <location>
        <begin position="126"/>
        <end position="153"/>
    </location>
</feature>
<protein>
    <recommendedName>
        <fullName evidence="5">Membrane-associated protein</fullName>
    </recommendedName>
</protein>
<proteinExistence type="predicted"/>
<dbReference type="AlphaFoldDB" id="A0A7S1Y9G8"/>
<evidence type="ECO:0000313" key="4">
    <source>
        <dbReference type="EMBL" id="CAD9290252.1"/>
    </source>
</evidence>
<evidence type="ECO:0000256" key="3">
    <source>
        <dbReference type="SAM" id="SignalP"/>
    </source>
</evidence>
<dbReference type="EMBL" id="HBGK01031692">
    <property type="protein sequence ID" value="CAD9290252.1"/>
    <property type="molecule type" value="Transcribed_RNA"/>
</dbReference>
<feature type="transmembrane region" description="Helical" evidence="2">
    <location>
        <begin position="238"/>
        <end position="261"/>
    </location>
</feature>
<keyword evidence="2" id="KW-1133">Transmembrane helix</keyword>
<keyword evidence="2" id="KW-0812">Transmembrane</keyword>
<name>A0A7S1Y9G8_9STRA</name>
<keyword evidence="3" id="KW-0732">Signal</keyword>
<gene>
    <name evidence="4" type="ORF">GOCE00092_LOCUS16547</name>
</gene>
<sequence length="295" mass="32219">MKTTRSHYILLLLLLVVDIVSATTATIKRTPLLQLSEARQNNPFVPRRRGDAGVATATTTTFYPHRTSFSLPLNTRGRRRRTRPTELAHLGDMSWNGGNGGATFFVVPDEVLVCGDGRSTTTTCDTDYDTISSQETTTKSPRPTRKTRSSCGDETFTATNTLAHLGDLSWLRGGAMLDDDDNESRDSPKATRRRKVSSSSYAGANLATRELVDACLFALRGGGFFVSLVGHHTHVFRWTLLTVVVGTACIGLANSIVVLALHQFLSRSNVGGVLVLEQSLVHRSYMATATRPVYD</sequence>
<evidence type="ECO:0000256" key="1">
    <source>
        <dbReference type="SAM" id="MobiDB-lite"/>
    </source>
</evidence>
<reference evidence="4" key="1">
    <citation type="submission" date="2021-01" db="EMBL/GenBank/DDBJ databases">
        <authorList>
            <person name="Corre E."/>
            <person name="Pelletier E."/>
            <person name="Niang G."/>
            <person name="Scheremetjew M."/>
            <person name="Finn R."/>
            <person name="Kale V."/>
            <person name="Holt S."/>
            <person name="Cochrane G."/>
            <person name="Meng A."/>
            <person name="Brown T."/>
            <person name="Cohen L."/>
        </authorList>
    </citation>
    <scope>NUCLEOTIDE SEQUENCE</scope>
    <source>
        <strain evidence="4">CCMP 410</strain>
    </source>
</reference>
<evidence type="ECO:0000256" key="2">
    <source>
        <dbReference type="SAM" id="Phobius"/>
    </source>
</evidence>
<feature type="chain" id="PRO_5030598368" description="Membrane-associated protein" evidence="3">
    <location>
        <begin position="23"/>
        <end position="295"/>
    </location>
</feature>